<gene>
    <name evidence="1" type="ORF">ACFSBX_18985</name>
</gene>
<dbReference type="AlphaFoldDB" id="A0ABD6CS34"/>
<evidence type="ECO:0000313" key="1">
    <source>
        <dbReference type="EMBL" id="MFD1601023.1"/>
    </source>
</evidence>
<protein>
    <submittedName>
        <fullName evidence="1">Uncharacterized protein</fullName>
    </submittedName>
</protein>
<dbReference type="Proteomes" id="UP001597085">
    <property type="component" value="Unassembled WGS sequence"/>
</dbReference>
<reference evidence="1 2" key="1">
    <citation type="journal article" date="2019" name="Int. J. Syst. Evol. Microbiol.">
        <title>The Global Catalogue of Microorganisms (GCM) 10K type strain sequencing project: providing services to taxonomists for standard genome sequencing and annotation.</title>
        <authorList>
            <consortium name="The Broad Institute Genomics Platform"/>
            <consortium name="The Broad Institute Genome Sequencing Center for Infectious Disease"/>
            <person name="Wu L."/>
            <person name="Ma J."/>
        </authorList>
    </citation>
    <scope>NUCLEOTIDE SEQUENCE [LARGE SCALE GENOMIC DNA]</scope>
    <source>
        <strain evidence="1 2">CGMCC 1.12121</strain>
    </source>
</reference>
<sequence>VNRCEDVVRDAYDGLSIDSKHKEQMLIDRVRTAESQFRESVEHAVLNAADVVEDRARSKWSEIKQRYNVSVTDGKTKQVLDVGYRPEDREDLADVIRSIRLAARERFRSIRRFALDVTTIDGEHRRIPNLDSWRPSAAKTTREISKPDWVEDAEQLADERYGRALDDLADARRRKVIDEVTE</sequence>
<comment type="caution">
    <text evidence="1">The sequence shown here is derived from an EMBL/GenBank/DDBJ whole genome shotgun (WGS) entry which is preliminary data.</text>
</comment>
<organism evidence="1 2">
    <name type="scientific">Halobellus rarus</name>
    <dbReference type="NCBI Taxonomy" id="1126237"/>
    <lineage>
        <taxon>Archaea</taxon>
        <taxon>Methanobacteriati</taxon>
        <taxon>Methanobacteriota</taxon>
        <taxon>Stenosarchaea group</taxon>
        <taxon>Halobacteria</taxon>
        <taxon>Halobacteriales</taxon>
        <taxon>Haloferacaceae</taxon>
        <taxon>Halobellus</taxon>
    </lineage>
</organism>
<keyword evidence="2" id="KW-1185">Reference proteome</keyword>
<proteinExistence type="predicted"/>
<name>A0ABD6CS34_9EURY</name>
<accession>A0ABD6CS34</accession>
<dbReference type="RefSeq" id="WP_390278795.1">
    <property type="nucleotide sequence ID" value="NZ_JBHUDK010000028.1"/>
</dbReference>
<feature type="non-terminal residue" evidence="1">
    <location>
        <position position="1"/>
    </location>
</feature>
<dbReference type="EMBL" id="JBHUDK010000028">
    <property type="protein sequence ID" value="MFD1601023.1"/>
    <property type="molecule type" value="Genomic_DNA"/>
</dbReference>
<evidence type="ECO:0000313" key="2">
    <source>
        <dbReference type="Proteomes" id="UP001597085"/>
    </source>
</evidence>